<dbReference type="Gene3D" id="2.170.260.10">
    <property type="entry name" value="paz domain"/>
    <property type="match status" value="1"/>
</dbReference>
<reference evidence="3" key="3">
    <citation type="submission" date="2015-06" db="UniProtKB">
        <authorList>
            <consortium name="EnsemblMetazoa"/>
        </authorList>
    </citation>
    <scope>IDENTIFICATION</scope>
</reference>
<dbReference type="EMBL" id="AMQN01001648">
    <property type="status" value="NOT_ANNOTATED_CDS"/>
    <property type="molecule type" value="Genomic_DNA"/>
</dbReference>
<reference evidence="2 4" key="2">
    <citation type="journal article" date="2013" name="Nature">
        <title>Insights into bilaterian evolution from three spiralian genomes.</title>
        <authorList>
            <person name="Simakov O."/>
            <person name="Marletaz F."/>
            <person name="Cho S.J."/>
            <person name="Edsinger-Gonzales E."/>
            <person name="Havlak P."/>
            <person name="Hellsten U."/>
            <person name="Kuo D.H."/>
            <person name="Larsson T."/>
            <person name="Lv J."/>
            <person name="Arendt D."/>
            <person name="Savage R."/>
            <person name="Osoegawa K."/>
            <person name="de Jong P."/>
            <person name="Grimwood J."/>
            <person name="Chapman J.A."/>
            <person name="Shapiro H."/>
            <person name="Aerts A."/>
            <person name="Otillar R.P."/>
            <person name="Terry A.Y."/>
            <person name="Boore J.L."/>
            <person name="Grigoriev I.V."/>
            <person name="Lindberg D.R."/>
            <person name="Seaver E.C."/>
            <person name="Weisblat D.A."/>
            <person name="Putnam N.H."/>
            <person name="Rokhsar D.S."/>
        </authorList>
    </citation>
    <scope>NUCLEOTIDE SEQUENCE</scope>
    <source>
        <strain evidence="2 4">I ESC-2004</strain>
    </source>
</reference>
<name>R7U7X6_CAPTE</name>
<organism evidence="2">
    <name type="scientific">Capitella teleta</name>
    <name type="common">Polychaete worm</name>
    <dbReference type="NCBI Taxonomy" id="283909"/>
    <lineage>
        <taxon>Eukaryota</taxon>
        <taxon>Metazoa</taxon>
        <taxon>Spiralia</taxon>
        <taxon>Lophotrochozoa</taxon>
        <taxon>Annelida</taxon>
        <taxon>Polychaeta</taxon>
        <taxon>Sedentaria</taxon>
        <taxon>Scolecida</taxon>
        <taxon>Capitellidae</taxon>
        <taxon>Capitella</taxon>
    </lineage>
</organism>
<dbReference type="OMA" id="YMELANN"/>
<dbReference type="EMBL" id="KB304239">
    <property type="protein sequence ID" value="ELU02261.1"/>
    <property type="molecule type" value="Genomic_DNA"/>
</dbReference>
<evidence type="ECO:0000313" key="4">
    <source>
        <dbReference type="Proteomes" id="UP000014760"/>
    </source>
</evidence>
<reference evidence="4" key="1">
    <citation type="submission" date="2012-12" db="EMBL/GenBank/DDBJ databases">
        <authorList>
            <person name="Hellsten U."/>
            <person name="Grimwood J."/>
            <person name="Chapman J.A."/>
            <person name="Shapiro H."/>
            <person name="Aerts A."/>
            <person name="Otillar R.P."/>
            <person name="Terry A.Y."/>
            <person name="Boore J.L."/>
            <person name="Simakov O."/>
            <person name="Marletaz F."/>
            <person name="Cho S.-J."/>
            <person name="Edsinger-Gonzales E."/>
            <person name="Havlak P."/>
            <person name="Kuo D.-H."/>
            <person name="Larsson T."/>
            <person name="Lv J."/>
            <person name="Arendt D."/>
            <person name="Savage R."/>
            <person name="Osoegawa K."/>
            <person name="de Jong P."/>
            <person name="Lindberg D.R."/>
            <person name="Seaver E.C."/>
            <person name="Weisblat D.A."/>
            <person name="Putnam N.H."/>
            <person name="Grigoriev I.V."/>
            <person name="Rokhsar D.S."/>
        </authorList>
    </citation>
    <scope>NUCLEOTIDE SEQUENCE</scope>
    <source>
        <strain evidence="4">I ESC-2004</strain>
    </source>
</reference>
<dbReference type="InterPro" id="IPR003165">
    <property type="entry name" value="Piwi"/>
</dbReference>
<protein>
    <submittedName>
        <fullName evidence="3">Piwi2</fullName>
    </submittedName>
</protein>
<dbReference type="STRING" id="283909.R7U7X6"/>
<dbReference type="SUPFAM" id="SSF53098">
    <property type="entry name" value="Ribonuclease H-like"/>
    <property type="match status" value="1"/>
</dbReference>
<keyword evidence="4" id="KW-1185">Reference proteome</keyword>
<dbReference type="EnsemblMetazoa" id="CapteT163584">
    <property type="protein sequence ID" value="CapteP163584"/>
    <property type="gene ID" value="CapteG163584"/>
</dbReference>
<evidence type="ECO:0000313" key="2">
    <source>
        <dbReference type="EMBL" id="ELU02261.1"/>
    </source>
</evidence>
<evidence type="ECO:0000313" key="3">
    <source>
        <dbReference type="EnsemblMetazoa" id="CapteP163584"/>
    </source>
</evidence>
<dbReference type="PROSITE" id="PS50822">
    <property type="entry name" value="PIWI"/>
    <property type="match status" value="1"/>
</dbReference>
<dbReference type="FunFam" id="3.30.420.10:FF:000014">
    <property type="entry name" value="Piwi-like RNA-mediated gene silencing 1"/>
    <property type="match status" value="1"/>
</dbReference>
<gene>
    <name evidence="2" type="ORF">CAPTEDRAFT_163584</name>
</gene>
<dbReference type="InterPro" id="IPR036397">
    <property type="entry name" value="RNaseH_sf"/>
</dbReference>
<dbReference type="Gene3D" id="3.30.420.10">
    <property type="entry name" value="Ribonuclease H-like superfamily/Ribonuclease H"/>
    <property type="match status" value="1"/>
</dbReference>
<dbReference type="PANTHER" id="PTHR22891">
    <property type="entry name" value="EUKARYOTIC TRANSLATION INITIATION FACTOR 2C"/>
    <property type="match status" value="1"/>
</dbReference>
<dbReference type="InterPro" id="IPR012337">
    <property type="entry name" value="RNaseH-like_sf"/>
</dbReference>
<dbReference type="Pfam" id="PF02171">
    <property type="entry name" value="Piwi"/>
    <property type="match status" value="1"/>
</dbReference>
<dbReference type="GO" id="GO:0003723">
    <property type="term" value="F:RNA binding"/>
    <property type="evidence" value="ECO:0007669"/>
    <property type="project" value="InterPro"/>
</dbReference>
<accession>R7U7X6</accession>
<dbReference type="Proteomes" id="UP000014760">
    <property type="component" value="Unassembled WGS sequence"/>
</dbReference>
<dbReference type="SUPFAM" id="SSF101690">
    <property type="entry name" value="PAZ domain"/>
    <property type="match status" value="1"/>
</dbReference>
<feature type="domain" description="Piwi" evidence="1">
    <location>
        <begin position="221"/>
        <end position="512"/>
    </location>
</feature>
<dbReference type="OrthoDB" id="10252740at2759"/>
<evidence type="ECO:0000259" key="1">
    <source>
        <dbReference type="PROSITE" id="PS50822"/>
    </source>
</evidence>
<dbReference type="SMART" id="SM00950">
    <property type="entry name" value="Piwi"/>
    <property type="match status" value="1"/>
</dbReference>
<dbReference type="InterPro" id="IPR003100">
    <property type="entry name" value="PAZ_dom"/>
</dbReference>
<sequence length="526" mass="59752">MCFHVRSAYNKDITDVNQPMLVHVPKKKDIQRQPRGKPLLERILLVPEFCFLTGLSDSMKADFRVTKDLATHTRITPAQRHLSIRKFAENVNSHPEATKELAKWGITLASDIVTFQGRGIRPLDIVFGNKRTHTAGEEADWGRQLGRCPVITPVDIRNWILVFPNQDRAVANEFVQVMMQEAPKMGIRVQPPVNGGMVLQNVRNESYISQLRSSIVPETQLVVCLMPRGRDDLYSAVKTLCCHEQPVPSQMIVSRTISDRKKQRSVVQKVILQINAKLGGELWSVAMPKMNLMVCGIDVYHDKLSGKSIAALVSSMNPQCTRWYSRTCEQMSNQELVDSLGPCFVAAIKKFAECNQGPPNRIVLFRDGVGDGQLAHVSQHEAAQLEKCFSNFSSEYKPKLSIVVVQKRINQRIFGIEGRNLKNPPPGTVVDHTITRFNWYDFFLVSQHVRQGTVSPTHYVVVHDDSGWDCDRMQRLSYMLTHLYYNWPGTVRVPAPCQYAHKLAYLQGQNLKKPFDQALANRLFYL</sequence>
<dbReference type="InterPro" id="IPR036085">
    <property type="entry name" value="PAZ_dom_sf"/>
</dbReference>
<dbReference type="Pfam" id="PF02170">
    <property type="entry name" value="PAZ"/>
    <property type="match status" value="1"/>
</dbReference>
<dbReference type="HOGENOM" id="CLU_008813_2_1_1"/>
<dbReference type="Gene3D" id="3.40.50.2300">
    <property type="match status" value="1"/>
</dbReference>
<dbReference type="AlphaFoldDB" id="R7U7X6"/>
<proteinExistence type="predicted"/>
<dbReference type="CDD" id="cd04658">
    <property type="entry name" value="Piwi_piwi-like_Euk"/>
    <property type="match status" value="1"/>
</dbReference>